<organism evidence="1">
    <name type="scientific">Siphoviridae sp. ctrgt10</name>
    <dbReference type="NCBI Taxonomy" id="2826479"/>
    <lineage>
        <taxon>Viruses</taxon>
        <taxon>Duplodnaviria</taxon>
        <taxon>Heunggongvirae</taxon>
        <taxon>Uroviricota</taxon>
        <taxon>Caudoviricetes</taxon>
    </lineage>
</organism>
<reference evidence="1" key="1">
    <citation type="journal article" date="2021" name="Proc. Natl. Acad. Sci. U.S.A.">
        <title>A Catalog of Tens of Thousands of Viruses from Human Metagenomes Reveals Hidden Associations with Chronic Diseases.</title>
        <authorList>
            <person name="Tisza M.J."/>
            <person name="Buck C.B."/>
        </authorList>
    </citation>
    <scope>NUCLEOTIDE SEQUENCE</scope>
    <source>
        <strain evidence="1">Ctrgt10</strain>
    </source>
</reference>
<name>A0A8S5M7C1_9CAUD</name>
<accession>A0A8S5M7C1</accession>
<dbReference type="InterPro" id="IPR013785">
    <property type="entry name" value="Aldolase_TIM"/>
</dbReference>
<protein>
    <submittedName>
        <fullName evidence="1">Anaerobic ribonucleoside-triphosphate reductase activating protein</fullName>
    </submittedName>
</protein>
<dbReference type="EMBL" id="BK014839">
    <property type="protein sequence ID" value="DAD78064.1"/>
    <property type="molecule type" value="Genomic_DNA"/>
</dbReference>
<sequence length="158" mass="18312">MKIKGLVDEDFLQYKKPSMFVITSDCSFKCEQEANCPGMCQNSELVRAQTKSIDDNYIVQRFLDNDISEAIVFGGLEPFDQWDELLQLIVCFREKTDADIVIYTGYKQEEICNYLTQLRQFKNIIVKFGRYVPNQKPHLDEVLGVELASDNQYAQCIN</sequence>
<proteinExistence type="predicted"/>
<dbReference type="Gene3D" id="3.20.20.70">
    <property type="entry name" value="Aldolase class I"/>
    <property type="match status" value="1"/>
</dbReference>
<evidence type="ECO:0000313" key="1">
    <source>
        <dbReference type="EMBL" id="DAD78064.1"/>
    </source>
</evidence>
<dbReference type="Pfam" id="PF13353">
    <property type="entry name" value="Fer4_12"/>
    <property type="match status" value="1"/>
</dbReference>